<evidence type="ECO:0000313" key="8">
    <source>
        <dbReference type="EMBL" id="PAS91879.1"/>
    </source>
</evidence>
<dbReference type="Proteomes" id="UP000623509">
    <property type="component" value="Unassembled WGS sequence"/>
</dbReference>
<dbReference type="Pfam" id="PF25876">
    <property type="entry name" value="HH_MFP_RND"/>
    <property type="match status" value="1"/>
</dbReference>
<evidence type="ECO:0000256" key="2">
    <source>
        <dbReference type="ARBA" id="ARBA00009477"/>
    </source>
</evidence>
<comment type="similarity">
    <text evidence="2">Belongs to the membrane fusion protein (MFP) (TC 8.A.1) family.</text>
</comment>
<feature type="domain" description="Multidrug resistance protein MdtA-like alpha-helical hairpin" evidence="3">
    <location>
        <begin position="144"/>
        <end position="213"/>
    </location>
</feature>
<feature type="domain" description="Multidrug resistance protein MdtA-like beta-barrel" evidence="5">
    <location>
        <begin position="250"/>
        <end position="338"/>
    </location>
</feature>
<dbReference type="InterPro" id="IPR006143">
    <property type="entry name" value="RND_pump_MFP"/>
</dbReference>
<reference evidence="8 9" key="2">
    <citation type="submission" date="2017-07" db="EMBL/GenBank/DDBJ databases">
        <title>Candidatus Dactylopiibacterium carminicum, a nitrogen-fixing symbiont of the cochineal insect Dactylopius coccus and Dactylopius opuntiae (Hemiptera: Coccoidea: Dactylopiidae).</title>
        <authorList>
            <person name="Vera A."/>
        </authorList>
    </citation>
    <scope>NUCLEOTIDE SEQUENCE [LARGE SCALE GENOMIC DNA]</scope>
    <source>
        <strain evidence="8 9">NFDCM</strain>
    </source>
</reference>
<comment type="caution">
    <text evidence="8">The sequence shown here is derived from an EMBL/GenBank/DDBJ whole genome shotgun (WGS) entry which is preliminary data.</text>
</comment>
<dbReference type="EMBL" id="NMRN01000056">
    <property type="protein sequence ID" value="PAS91879.1"/>
    <property type="molecule type" value="Genomic_DNA"/>
</dbReference>
<evidence type="ECO:0000313" key="10">
    <source>
        <dbReference type="Proteomes" id="UP000623509"/>
    </source>
</evidence>
<evidence type="ECO:0000259" key="5">
    <source>
        <dbReference type="Pfam" id="PF25944"/>
    </source>
</evidence>
<name>A0A272EP48_9RHOO</name>
<evidence type="ECO:0000313" key="9">
    <source>
        <dbReference type="Proteomes" id="UP000216107"/>
    </source>
</evidence>
<dbReference type="Gene3D" id="2.40.50.100">
    <property type="match status" value="1"/>
</dbReference>
<dbReference type="InterPro" id="IPR058625">
    <property type="entry name" value="MdtA-like_BSH"/>
</dbReference>
<gene>
    <name evidence="7" type="ORF">BGI27_14540</name>
    <name evidence="8" type="ORF">CGU29_14160</name>
</gene>
<dbReference type="SUPFAM" id="SSF111369">
    <property type="entry name" value="HlyD-like secretion proteins"/>
    <property type="match status" value="1"/>
</dbReference>
<dbReference type="PANTHER" id="PTHR30158:SF3">
    <property type="entry name" value="MULTIDRUG EFFLUX PUMP SUBUNIT ACRA-RELATED"/>
    <property type="match status" value="1"/>
</dbReference>
<dbReference type="EMBL" id="MDUX01000058">
    <property type="protein sequence ID" value="KAF7598228.1"/>
    <property type="molecule type" value="Genomic_DNA"/>
</dbReference>
<dbReference type="NCBIfam" id="TIGR01730">
    <property type="entry name" value="RND_mfp"/>
    <property type="match status" value="1"/>
</dbReference>
<dbReference type="AlphaFoldDB" id="A0A272EP48"/>
<dbReference type="GO" id="GO:0005886">
    <property type="term" value="C:plasma membrane"/>
    <property type="evidence" value="ECO:0007669"/>
    <property type="project" value="UniProtKB-SubCell"/>
</dbReference>
<comment type="subcellular location">
    <subcellularLocation>
        <location evidence="1">Cell envelope</location>
    </subcellularLocation>
</comment>
<proteinExistence type="inferred from homology"/>
<dbReference type="GO" id="GO:0046677">
    <property type="term" value="P:response to antibiotic"/>
    <property type="evidence" value="ECO:0007669"/>
    <property type="project" value="TreeGrafter"/>
</dbReference>
<evidence type="ECO:0000256" key="1">
    <source>
        <dbReference type="ARBA" id="ARBA00004196"/>
    </source>
</evidence>
<dbReference type="InterPro" id="IPR058626">
    <property type="entry name" value="MdtA-like_b-barrel"/>
</dbReference>
<feature type="domain" description="Multidrug resistance protein MdtA-like C-terminal permuted SH3" evidence="6">
    <location>
        <begin position="343"/>
        <end position="405"/>
    </location>
</feature>
<keyword evidence="10" id="KW-1185">Reference proteome</keyword>
<dbReference type="FunFam" id="2.40.420.20:FF:000001">
    <property type="entry name" value="Efflux RND transporter periplasmic adaptor subunit"/>
    <property type="match status" value="1"/>
</dbReference>
<dbReference type="Proteomes" id="UP000216107">
    <property type="component" value="Unassembled WGS sequence"/>
</dbReference>
<feature type="domain" description="Multidrug resistance protein MdtA-like barrel-sandwich hybrid" evidence="4">
    <location>
        <begin position="104"/>
        <end position="245"/>
    </location>
</feature>
<dbReference type="Pfam" id="PF25944">
    <property type="entry name" value="Beta-barrel_RND"/>
    <property type="match status" value="1"/>
</dbReference>
<protein>
    <submittedName>
        <fullName evidence="7">Efflux RND transporter periplasmic adaptor subunit</fullName>
    </submittedName>
    <submittedName>
        <fullName evidence="8">Efflux transporter periplasmic adaptor subunit</fullName>
    </submittedName>
</protein>
<sequence length="429" mass="45628">MARGRLQTSRSLRSSNSLHNRRANWLPSLKTRSNESHFMHTPISHPRIRITLATLACVALAACGDKQDTTVTATETPQVGVFIVTASETPITTELAGRASARAIAEIRPQVGGILEKRLFTEGALVKAGQVLYQIDASSYEAAYASAKAAVTKAEATLKSSEVTARRNEGLARIDAISQQTAEDSQAAVEENRAALDVAKAALETARIDLEHTRITSPINGRVDISVAIPGALLTANQSTALTTVRQLDPLVVDVKQSSVELLRLRQELKAGKLRARGQEVPVKLILEDGSEYAHEGRLQFDGVSVDESTGMVTLRALVPNPEGVLLPGMYVRAQVWEGSIQDALLVPQEGITRRPSGDAIAMVVGDDGRIAERRLSLGRTVGNQWLVNAGLKPGDKVVVEGLKKVALGDLATAVPVSSDAAASSAAAH</sequence>
<evidence type="ECO:0000313" key="7">
    <source>
        <dbReference type="EMBL" id="KAF7598228.1"/>
    </source>
</evidence>
<dbReference type="InterPro" id="IPR058624">
    <property type="entry name" value="MdtA-like_HH"/>
</dbReference>
<dbReference type="PANTHER" id="PTHR30158">
    <property type="entry name" value="ACRA/E-RELATED COMPONENT OF DRUG EFFLUX TRANSPORTER"/>
    <property type="match status" value="1"/>
</dbReference>
<dbReference type="Gene3D" id="2.40.420.20">
    <property type="match status" value="1"/>
</dbReference>
<accession>A0A272EP48</accession>
<dbReference type="Pfam" id="PF25967">
    <property type="entry name" value="RND-MFP_C"/>
    <property type="match status" value="1"/>
</dbReference>
<organism evidence="8 9">
    <name type="scientific">Candidatus Dactylopiibacterium carminicum</name>
    <dbReference type="NCBI Taxonomy" id="857335"/>
    <lineage>
        <taxon>Bacteria</taxon>
        <taxon>Pseudomonadati</taxon>
        <taxon>Pseudomonadota</taxon>
        <taxon>Betaproteobacteria</taxon>
        <taxon>Rhodocyclales</taxon>
        <taxon>Rhodocyclaceae</taxon>
        <taxon>Candidatus Dactylopiibacterium</taxon>
    </lineage>
</organism>
<dbReference type="Gene3D" id="2.40.30.170">
    <property type="match status" value="1"/>
</dbReference>
<evidence type="ECO:0000259" key="6">
    <source>
        <dbReference type="Pfam" id="PF25967"/>
    </source>
</evidence>
<dbReference type="GO" id="GO:0022857">
    <property type="term" value="F:transmembrane transporter activity"/>
    <property type="evidence" value="ECO:0007669"/>
    <property type="project" value="InterPro"/>
</dbReference>
<evidence type="ECO:0000259" key="4">
    <source>
        <dbReference type="Pfam" id="PF25917"/>
    </source>
</evidence>
<dbReference type="InterPro" id="IPR058627">
    <property type="entry name" value="MdtA-like_C"/>
</dbReference>
<dbReference type="OrthoDB" id="9783047at2"/>
<dbReference type="Pfam" id="PF25917">
    <property type="entry name" value="BSH_RND"/>
    <property type="match status" value="1"/>
</dbReference>
<reference evidence="7 10" key="1">
    <citation type="submission" date="2016-08" db="EMBL/GenBank/DDBJ databases">
        <title>Candidatus Dactylopiibacterium carminicum genome sequence.</title>
        <authorList>
            <person name="Ramirez-Puebla S.T."/>
            <person name="Ormeno-Orrillo E."/>
            <person name="Vera-Ponce De Leon A."/>
            <person name="Luis L."/>
            <person name="Sanchez-Flores A."/>
            <person name="Monica R."/>
            <person name="Martinez-Romero E."/>
        </authorList>
    </citation>
    <scope>NUCLEOTIDE SEQUENCE [LARGE SCALE GENOMIC DNA]</scope>
    <source>
        <strain evidence="7">END1</strain>
    </source>
</reference>
<evidence type="ECO:0000259" key="3">
    <source>
        <dbReference type="Pfam" id="PF25876"/>
    </source>
</evidence>
<dbReference type="Gene3D" id="1.10.287.470">
    <property type="entry name" value="Helix hairpin bin"/>
    <property type="match status" value="1"/>
</dbReference>